<proteinExistence type="predicted"/>
<accession>A0AA88NNF6</accession>
<protein>
    <submittedName>
        <fullName evidence="1">Uncharacterized protein</fullName>
    </submittedName>
</protein>
<organism evidence="1 2">
    <name type="scientific">Channa striata</name>
    <name type="common">Snakehead murrel</name>
    <name type="synonym">Ophicephalus striatus</name>
    <dbReference type="NCBI Taxonomy" id="64152"/>
    <lineage>
        <taxon>Eukaryota</taxon>
        <taxon>Metazoa</taxon>
        <taxon>Chordata</taxon>
        <taxon>Craniata</taxon>
        <taxon>Vertebrata</taxon>
        <taxon>Euteleostomi</taxon>
        <taxon>Actinopterygii</taxon>
        <taxon>Neopterygii</taxon>
        <taxon>Teleostei</taxon>
        <taxon>Neoteleostei</taxon>
        <taxon>Acanthomorphata</taxon>
        <taxon>Anabantaria</taxon>
        <taxon>Anabantiformes</taxon>
        <taxon>Channoidei</taxon>
        <taxon>Channidae</taxon>
        <taxon>Channa</taxon>
    </lineage>
</organism>
<name>A0AA88NNF6_CHASR</name>
<evidence type="ECO:0000313" key="1">
    <source>
        <dbReference type="EMBL" id="KAK2856530.1"/>
    </source>
</evidence>
<gene>
    <name evidence="1" type="ORF">Q5P01_005265</name>
</gene>
<sequence length="84" mass="9179">MEGRRSSLTHTPEAGPEVRGLCLQSGSVEAELTQRVTDTAAKLPVRPVRHTRRTDNRLHIISICGCDRYLLGTLISVLAGKGRV</sequence>
<keyword evidence="2" id="KW-1185">Reference proteome</keyword>
<comment type="caution">
    <text evidence="1">The sequence shown here is derived from an EMBL/GenBank/DDBJ whole genome shotgun (WGS) entry which is preliminary data.</text>
</comment>
<reference evidence="1" key="1">
    <citation type="submission" date="2023-07" db="EMBL/GenBank/DDBJ databases">
        <title>Chromosome-level Genome Assembly of Striped Snakehead (Channa striata).</title>
        <authorList>
            <person name="Liu H."/>
        </authorList>
    </citation>
    <scope>NUCLEOTIDE SEQUENCE</scope>
    <source>
        <strain evidence="1">Gz</strain>
        <tissue evidence="1">Muscle</tissue>
    </source>
</reference>
<evidence type="ECO:0000313" key="2">
    <source>
        <dbReference type="Proteomes" id="UP001187415"/>
    </source>
</evidence>
<dbReference type="AlphaFoldDB" id="A0AA88NNF6"/>
<dbReference type="Proteomes" id="UP001187415">
    <property type="component" value="Unassembled WGS sequence"/>
</dbReference>
<dbReference type="EMBL" id="JAUPFM010000003">
    <property type="protein sequence ID" value="KAK2856530.1"/>
    <property type="molecule type" value="Genomic_DNA"/>
</dbReference>